<dbReference type="Proteomes" id="UP000018731">
    <property type="component" value="Unassembled WGS sequence"/>
</dbReference>
<dbReference type="eggNOG" id="COG2834">
    <property type="taxonomic scope" value="Bacteria"/>
</dbReference>
<dbReference type="EMBL" id="AZJI01000001">
    <property type="protein sequence ID" value="ETD25060.1"/>
    <property type="molecule type" value="Genomic_DNA"/>
</dbReference>
<proteinExistence type="predicted"/>
<gene>
    <name evidence="1" type="ORF">HMPREF2086_00395</name>
</gene>
<sequence>MKQYINATKHFGIVFLLCGFFVGFIEAFGLEDLQDNIKKSLSGKTMQGKFTQEKQLKGFSNTIKSFGTFSLVAKNGEVSEEKTLFWEIHSPIKSTIKITPKGVFQQELNPQNQATQNQILQNQSSQNQSPINKSPSNQTKWIAINNNQEMLLEILSVDFKALQKYFTFSFAQSSEVWQLVLKPKNALIAKVFDSILLQGKIKYPSLLEKIVLYESNGDITTNIFSNIKIQ</sequence>
<dbReference type="HOGENOM" id="CLU_091014_1_0_7"/>
<dbReference type="InterPro" id="IPR004564">
    <property type="entry name" value="OM_lipoprot_carrier_LolA-like"/>
</dbReference>
<organism evidence="1 2">
    <name type="scientific">Helicobacter macacae MIT 99-5501</name>
    <dbReference type="NCBI Taxonomy" id="1357400"/>
    <lineage>
        <taxon>Bacteria</taxon>
        <taxon>Pseudomonadati</taxon>
        <taxon>Campylobacterota</taxon>
        <taxon>Epsilonproteobacteria</taxon>
        <taxon>Campylobacterales</taxon>
        <taxon>Helicobacteraceae</taxon>
        <taxon>Helicobacter</taxon>
    </lineage>
</organism>
<protein>
    <recommendedName>
        <fullName evidence="3">Outer membrane lipoprotein carrier protein LolA</fullName>
    </recommendedName>
</protein>
<reference evidence="1 2" key="1">
    <citation type="journal article" date="2014" name="Genome Announc.">
        <title>Draft genome sequences of six enterohepatic helicobacter species isolated from humans and one from rhesus macaques.</title>
        <authorList>
            <person name="Shen Z."/>
            <person name="Sheh A."/>
            <person name="Young S.K."/>
            <person name="Abouelliel A."/>
            <person name="Ward D.V."/>
            <person name="Earl A.M."/>
            <person name="Fox J.G."/>
        </authorList>
    </citation>
    <scope>NUCLEOTIDE SEQUENCE [LARGE SCALE GENOMIC DNA]</scope>
    <source>
        <strain evidence="1 2">MIT 99-5501</strain>
    </source>
</reference>
<dbReference type="OrthoDB" id="5700849at2"/>
<evidence type="ECO:0008006" key="3">
    <source>
        <dbReference type="Google" id="ProtNLM"/>
    </source>
</evidence>
<name>V8CDH2_9HELI</name>
<evidence type="ECO:0000313" key="1">
    <source>
        <dbReference type="EMBL" id="ETD25060.1"/>
    </source>
</evidence>
<dbReference type="RefSeq" id="WP_023927075.1">
    <property type="nucleotide sequence ID" value="NZ_KI669454.1"/>
</dbReference>
<evidence type="ECO:0000313" key="2">
    <source>
        <dbReference type="Proteomes" id="UP000018731"/>
    </source>
</evidence>
<dbReference type="Gene3D" id="2.50.20.10">
    <property type="entry name" value="Lipoprotein localisation LolA/LolB/LppX"/>
    <property type="match status" value="1"/>
</dbReference>
<dbReference type="PATRIC" id="fig|1357400.3.peg.540"/>
<keyword evidence="2" id="KW-1185">Reference proteome</keyword>
<dbReference type="STRING" id="1357400.HMPREF2086_00395"/>
<accession>V8CDH2</accession>
<dbReference type="AlphaFoldDB" id="V8CDH2"/>
<dbReference type="CDD" id="cd16325">
    <property type="entry name" value="LolA"/>
    <property type="match status" value="1"/>
</dbReference>
<comment type="caution">
    <text evidence="1">The sequence shown here is derived from an EMBL/GenBank/DDBJ whole genome shotgun (WGS) entry which is preliminary data.</text>
</comment>